<sequence>MPVSPEAYSPTEVSEILLDFYQFLTTLHYDAQYLKTPPPEGWPGLDPLLDYLARSDHVREVMKRIPYFDNDCKSYIHFKSRFIDFPTLPERYFKSVMDWRVQWSNEAWSNRRDTIVDFYDFFPLALGHETWSRHIWFNARDGEIIEEAHREGDSEPVDLKEYLEALKQAYINLDLIPCRGRLTIEVIDVNELPEGQRVTEGEVVAQDDEWGTDLDIQYIRQLYRDCGWPNVFRRDEAFDAVDALMDKIKDRREEWEVEREDWITGHWC</sequence>
<proteinExistence type="predicted"/>
<evidence type="ECO:0000313" key="2">
    <source>
        <dbReference type="Proteomes" id="UP000253153"/>
    </source>
</evidence>
<dbReference type="AlphaFoldDB" id="A0A366SA38"/>
<dbReference type="OrthoDB" id="5343383at2759"/>
<evidence type="ECO:0000313" key="1">
    <source>
        <dbReference type="EMBL" id="RBR26181.1"/>
    </source>
</evidence>
<comment type="caution">
    <text evidence="1">The sequence shown here is derived from an EMBL/GenBank/DDBJ whole genome shotgun (WGS) entry which is preliminary data.</text>
</comment>
<dbReference type="Proteomes" id="UP000253153">
    <property type="component" value="Unassembled WGS sequence"/>
</dbReference>
<dbReference type="EMBL" id="QKXC01000025">
    <property type="protein sequence ID" value="RBR26181.1"/>
    <property type="molecule type" value="Genomic_DNA"/>
</dbReference>
<gene>
    <name evidence="1" type="ORF">FIESC28_00964</name>
</gene>
<dbReference type="RefSeq" id="XP_031020772.1">
    <property type="nucleotide sequence ID" value="XM_031155115.1"/>
</dbReference>
<name>A0A366SA38_9HYPO</name>
<reference evidence="1 2" key="1">
    <citation type="submission" date="2018-06" db="EMBL/GenBank/DDBJ databases">
        <title>Fusarium incarnatum-equiseti species complex species 28.</title>
        <authorList>
            <person name="Gardiner D.M."/>
        </authorList>
    </citation>
    <scope>NUCLEOTIDE SEQUENCE [LARGE SCALE GENOMIC DNA]</scope>
    <source>
        <strain evidence="1 2">FIESC_28</strain>
    </source>
</reference>
<accession>A0A366SA38</accession>
<dbReference type="GeneID" id="41990411"/>
<protein>
    <submittedName>
        <fullName evidence="1">Uncharacterized protein</fullName>
    </submittedName>
</protein>
<organism evidence="1 2">
    <name type="scientific">Fusarium coffeatum</name>
    <dbReference type="NCBI Taxonomy" id="231269"/>
    <lineage>
        <taxon>Eukaryota</taxon>
        <taxon>Fungi</taxon>
        <taxon>Dikarya</taxon>
        <taxon>Ascomycota</taxon>
        <taxon>Pezizomycotina</taxon>
        <taxon>Sordariomycetes</taxon>
        <taxon>Hypocreomycetidae</taxon>
        <taxon>Hypocreales</taxon>
        <taxon>Nectriaceae</taxon>
        <taxon>Fusarium</taxon>
        <taxon>Fusarium incarnatum-equiseti species complex</taxon>
    </lineage>
</organism>
<keyword evidence="2" id="KW-1185">Reference proteome</keyword>